<dbReference type="GO" id="GO:0032958">
    <property type="term" value="P:inositol phosphate biosynthetic process"/>
    <property type="evidence" value="ECO:0007669"/>
    <property type="project" value="TreeGrafter"/>
</dbReference>
<proteinExistence type="inferred from homology"/>
<dbReference type="InterPro" id="IPR009286">
    <property type="entry name" value="Ins_P5_2-kin"/>
</dbReference>
<dbReference type="GO" id="GO:0035299">
    <property type="term" value="F:inositol-1,3,4,5,6-pentakisphosphate 2-kinase activity"/>
    <property type="evidence" value="ECO:0007669"/>
    <property type="project" value="UniProtKB-EC"/>
</dbReference>
<evidence type="ECO:0000256" key="7">
    <source>
        <dbReference type="RuleBase" id="RU364126"/>
    </source>
</evidence>
<dbReference type="GO" id="GO:0005634">
    <property type="term" value="C:nucleus"/>
    <property type="evidence" value="ECO:0007669"/>
    <property type="project" value="TreeGrafter"/>
</dbReference>
<reference evidence="8" key="1">
    <citation type="submission" date="2021-08" db="EMBL/GenBank/DDBJ databases">
        <authorList>
            <person name="Misof B."/>
            <person name="Oliver O."/>
            <person name="Podsiadlowski L."/>
            <person name="Donath A."/>
            <person name="Peters R."/>
            <person name="Mayer C."/>
            <person name="Rust J."/>
            <person name="Gunkel S."/>
            <person name="Lesny P."/>
            <person name="Martin S."/>
            <person name="Oeyen J.P."/>
            <person name="Petersen M."/>
            <person name="Panagiotis P."/>
            <person name="Wilbrandt J."/>
            <person name="Tanja T."/>
        </authorList>
    </citation>
    <scope>NUCLEOTIDE SEQUENCE</scope>
    <source>
        <strain evidence="8">GBR_01_08_01A</strain>
        <tissue evidence="8">Thorax + abdomen</tissue>
    </source>
</reference>
<comment type="similarity">
    <text evidence="1">Belongs to the IPK1 type 2 family.</text>
</comment>
<accession>A0AAD9VUR2</accession>
<comment type="function">
    <text evidence="7">Phosphorylates Ins(1,3,4,5,6)P5 at position 2 to form Ins(1,2,3,4,5,6)P6 (InsP6 or phytate).</text>
</comment>
<name>A0AAD9VUR2_9HYME</name>
<evidence type="ECO:0000256" key="3">
    <source>
        <dbReference type="ARBA" id="ARBA00022679"/>
    </source>
</evidence>
<keyword evidence="5 7" id="KW-0418">Kinase</keyword>
<keyword evidence="4 7" id="KW-0547">Nucleotide-binding</keyword>
<dbReference type="PANTHER" id="PTHR14456:SF2">
    <property type="entry name" value="INOSITOL-PENTAKISPHOSPHATE 2-KINASE"/>
    <property type="match status" value="1"/>
</dbReference>
<comment type="domain">
    <text evidence="7">The EXKPK motif is conserved in inositol-pentakisphosphate 2-kinases of both family 1 and 2.</text>
</comment>
<comment type="catalytic activity">
    <reaction evidence="7">
        <text>1D-myo-inositol 1,3,4,5,6-pentakisphosphate + ATP = 1D-myo-inositol hexakisphosphate + ADP + H(+)</text>
        <dbReference type="Rhea" id="RHEA:20313"/>
        <dbReference type="ChEBI" id="CHEBI:15378"/>
        <dbReference type="ChEBI" id="CHEBI:30616"/>
        <dbReference type="ChEBI" id="CHEBI:57733"/>
        <dbReference type="ChEBI" id="CHEBI:58130"/>
        <dbReference type="ChEBI" id="CHEBI:456216"/>
        <dbReference type="EC" id="2.7.1.158"/>
    </reaction>
</comment>
<dbReference type="EMBL" id="JAIFRP010000006">
    <property type="protein sequence ID" value="KAK2587539.1"/>
    <property type="molecule type" value="Genomic_DNA"/>
</dbReference>
<keyword evidence="3 7" id="KW-0808">Transferase</keyword>
<gene>
    <name evidence="8" type="ORF">KPH14_003673</name>
</gene>
<reference evidence="8" key="2">
    <citation type="journal article" date="2023" name="Commun. Biol.">
        <title>Intrasexual cuticular hydrocarbon dimorphism in a wasp sheds light on hydrocarbon biosynthesis genes in Hymenoptera.</title>
        <authorList>
            <person name="Moris V.C."/>
            <person name="Podsiadlowski L."/>
            <person name="Martin S."/>
            <person name="Oeyen J.P."/>
            <person name="Donath A."/>
            <person name="Petersen M."/>
            <person name="Wilbrandt J."/>
            <person name="Misof B."/>
            <person name="Liedtke D."/>
            <person name="Thamm M."/>
            <person name="Scheiner R."/>
            <person name="Schmitt T."/>
            <person name="Niehuis O."/>
        </authorList>
    </citation>
    <scope>NUCLEOTIDE SEQUENCE</scope>
    <source>
        <strain evidence="8">GBR_01_08_01A</strain>
    </source>
</reference>
<comment type="caution">
    <text evidence="8">The sequence shown here is derived from an EMBL/GenBank/DDBJ whole genome shotgun (WGS) entry which is preliminary data.</text>
</comment>
<organism evidence="8 9">
    <name type="scientific">Odynerus spinipes</name>
    <dbReference type="NCBI Taxonomy" id="1348599"/>
    <lineage>
        <taxon>Eukaryota</taxon>
        <taxon>Metazoa</taxon>
        <taxon>Ecdysozoa</taxon>
        <taxon>Arthropoda</taxon>
        <taxon>Hexapoda</taxon>
        <taxon>Insecta</taxon>
        <taxon>Pterygota</taxon>
        <taxon>Neoptera</taxon>
        <taxon>Endopterygota</taxon>
        <taxon>Hymenoptera</taxon>
        <taxon>Apocrita</taxon>
        <taxon>Aculeata</taxon>
        <taxon>Vespoidea</taxon>
        <taxon>Vespidae</taxon>
        <taxon>Eumeninae</taxon>
        <taxon>Odynerus</taxon>
    </lineage>
</organism>
<evidence type="ECO:0000256" key="4">
    <source>
        <dbReference type="ARBA" id="ARBA00022741"/>
    </source>
</evidence>
<dbReference type="Pfam" id="PF06090">
    <property type="entry name" value="Ins_P5_2-kin"/>
    <property type="match status" value="1"/>
</dbReference>
<evidence type="ECO:0000313" key="9">
    <source>
        <dbReference type="Proteomes" id="UP001258017"/>
    </source>
</evidence>
<protein>
    <recommendedName>
        <fullName evidence="2 7">Inositol-pentakisphosphate 2-kinase</fullName>
        <ecNumber evidence="2 7">2.7.1.158</ecNumber>
    </recommendedName>
</protein>
<dbReference type="InterPro" id="IPR043001">
    <property type="entry name" value="IP5_2-K_N_lobe"/>
</dbReference>
<dbReference type="PANTHER" id="PTHR14456">
    <property type="entry name" value="INOSITOL POLYPHOSPHATE KINASE 1"/>
    <property type="match status" value="1"/>
</dbReference>
<evidence type="ECO:0000313" key="8">
    <source>
        <dbReference type="EMBL" id="KAK2587539.1"/>
    </source>
</evidence>
<evidence type="ECO:0000256" key="2">
    <source>
        <dbReference type="ARBA" id="ARBA00012023"/>
    </source>
</evidence>
<dbReference type="GO" id="GO:0005524">
    <property type="term" value="F:ATP binding"/>
    <property type="evidence" value="ECO:0007669"/>
    <property type="project" value="UniProtKB-KW"/>
</dbReference>
<keyword evidence="6 7" id="KW-0067">ATP-binding</keyword>
<evidence type="ECO:0000256" key="6">
    <source>
        <dbReference type="ARBA" id="ARBA00022840"/>
    </source>
</evidence>
<evidence type="ECO:0000256" key="5">
    <source>
        <dbReference type="ARBA" id="ARBA00022777"/>
    </source>
</evidence>
<evidence type="ECO:0000256" key="1">
    <source>
        <dbReference type="ARBA" id="ARBA00007229"/>
    </source>
</evidence>
<dbReference type="AlphaFoldDB" id="A0AAD9VUR2"/>
<dbReference type="Gene3D" id="3.30.200.110">
    <property type="entry name" value="Inositol-pentakisphosphate 2-kinase, N-lobe"/>
    <property type="match status" value="1"/>
</dbReference>
<sequence>MIQSENSKHDDASSTFDSFSSLPVDDCVYRGEGNANLVVSLPREQRVIRFRKSLPGEASPDDDEIRVKREVEFVRHVVSGYLGSYVRIPEIVRYDAKDVAKLLEIIRPFRPEERKWKKNVKDYATKMPDYAFLPSNFSKLDPGSFRSKSTFAVEIKPKQGYQRKEEQRLQKCPYCLTQYYKSKKKVVKARSSYCPFDLFSADKERMIRAIEGLLRSPQNNLKIFKDGSIVYDEGFPASDVETVLADWHQSIDASCTKETNVNLFCNLTCTALLHSFPQTERTKVTRVTFERDRVYRMSDERDFEVPGNNNEELIANARKLLSRVKEECKRDGENLPKDCVLERILSMQRLPYGGTDHVYDIYEKYATLINDELVYSRLINSTECPRVASTYTFPKRREKEDRNGHRCVDVDSNWSSVVGRDGSVGLTNDSKQWKVKSSCDNAKYDGDVTSNDINNDDLLALQNYLLFCTARDCSILITFRQLNPEAVSKVPREYVIKLSEDLYFLTSISVSDVDPKSMHSIAKHRQRDTDVLNSVISLLEEELSLNN</sequence>
<dbReference type="EC" id="2.7.1.158" evidence="2 7"/>
<keyword evidence="9" id="KW-1185">Reference proteome</keyword>
<dbReference type="Proteomes" id="UP001258017">
    <property type="component" value="Unassembled WGS sequence"/>
</dbReference>